<dbReference type="InterPro" id="IPR036179">
    <property type="entry name" value="Ig-like_dom_sf"/>
</dbReference>
<dbReference type="PROSITE" id="PS50835">
    <property type="entry name" value="IG_LIKE"/>
    <property type="match status" value="1"/>
</dbReference>
<feature type="domain" description="Kazal-like" evidence="8">
    <location>
        <begin position="151"/>
        <end position="215"/>
    </location>
</feature>
<evidence type="ECO:0000313" key="9">
    <source>
        <dbReference type="EMBL" id="KAK4293036.1"/>
    </source>
</evidence>
<dbReference type="Pfam" id="PF00219">
    <property type="entry name" value="IGFBP"/>
    <property type="match status" value="1"/>
</dbReference>
<dbReference type="SMART" id="SM00408">
    <property type="entry name" value="IGc2"/>
    <property type="match status" value="1"/>
</dbReference>
<dbReference type="InterPro" id="IPR007110">
    <property type="entry name" value="Ig-like_dom"/>
</dbReference>
<gene>
    <name evidence="9" type="ORF">Pmani_034239</name>
</gene>
<keyword evidence="4" id="KW-1015">Disulfide bond</keyword>
<dbReference type="InterPro" id="IPR003599">
    <property type="entry name" value="Ig_sub"/>
</dbReference>
<evidence type="ECO:0000256" key="1">
    <source>
        <dbReference type="ARBA" id="ARBA00004613"/>
    </source>
</evidence>
<dbReference type="Pfam" id="PF13927">
    <property type="entry name" value="Ig_3"/>
    <property type="match status" value="1"/>
</dbReference>
<proteinExistence type="predicted"/>
<dbReference type="InterPro" id="IPR011390">
    <property type="entry name" value="IGFBP_rP_mac25"/>
</dbReference>
<dbReference type="EMBL" id="JAWZYT010004657">
    <property type="protein sequence ID" value="KAK4293036.1"/>
    <property type="molecule type" value="Genomic_DNA"/>
</dbReference>
<keyword evidence="2" id="KW-0964">Secreted</keyword>
<evidence type="ECO:0000259" key="6">
    <source>
        <dbReference type="PROSITE" id="PS50835"/>
    </source>
</evidence>
<keyword evidence="10" id="KW-1185">Reference proteome</keyword>
<dbReference type="InterPro" id="IPR036058">
    <property type="entry name" value="Kazal_dom_sf"/>
</dbReference>
<dbReference type="SMART" id="SM00409">
    <property type="entry name" value="IG"/>
    <property type="match status" value="1"/>
</dbReference>
<feature type="domain" description="Ig-like" evidence="6">
    <location>
        <begin position="217"/>
        <end position="317"/>
    </location>
</feature>
<dbReference type="SMART" id="SM00280">
    <property type="entry name" value="KAZAL"/>
    <property type="match status" value="1"/>
</dbReference>
<evidence type="ECO:0000256" key="5">
    <source>
        <dbReference type="ARBA" id="ARBA00023319"/>
    </source>
</evidence>
<name>A0AAE1NP65_9EUCA</name>
<dbReference type="PROSITE" id="PS51323">
    <property type="entry name" value="IGFBP_N_2"/>
    <property type="match status" value="1"/>
</dbReference>
<dbReference type="PROSITE" id="PS51465">
    <property type="entry name" value="KAZAL_2"/>
    <property type="match status" value="1"/>
</dbReference>
<sequence>MTEDAASSKVASLKQNGHFTFIKKFRSLNIDMFSEVHTNAILKALVRRLRRANHKMLGMPGSLLGWPGFRGELVAMERGLLAIIAALLLVLVAGQEQGPECGECDRSICGDVTDCTGGVLMDECGCCKVCARNLGQRCDLTPANTNFGKCGEFLQCRPRTDIGDGVEATCVCEEEGPVCGSDGDTYESLCHLLKAATDTDRSSELFVEMRGPCMAIPVIKSSPVDMVRPLGSILVLDCEAMGFPVPEISWELSKLDGSSFKLPSDDSSFAVQVRGGPEPYMVTGWVQIMRITKESLGIYTCVATNSEGQAKASATVSLNKPAEREQANNSL</sequence>
<comment type="subcellular location">
    <subcellularLocation>
        <location evidence="1">Secreted</location>
    </subcellularLocation>
</comment>
<keyword evidence="3" id="KW-0732">Signal</keyword>
<dbReference type="GO" id="GO:0001558">
    <property type="term" value="P:regulation of cell growth"/>
    <property type="evidence" value="ECO:0007669"/>
    <property type="project" value="InterPro"/>
</dbReference>
<dbReference type="InterPro" id="IPR009030">
    <property type="entry name" value="Growth_fac_rcpt_cys_sf"/>
</dbReference>
<dbReference type="AlphaFoldDB" id="A0AAE1NP65"/>
<dbReference type="Pfam" id="PF07648">
    <property type="entry name" value="Kazal_2"/>
    <property type="match status" value="1"/>
</dbReference>
<evidence type="ECO:0000256" key="4">
    <source>
        <dbReference type="ARBA" id="ARBA00023157"/>
    </source>
</evidence>
<evidence type="ECO:0008006" key="11">
    <source>
        <dbReference type="Google" id="ProtNLM"/>
    </source>
</evidence>
<dbReference type="GO" id="GO:0009966">
    <property type="term" value="P:regulation of signal transduction"/>
    <property type="evidence" value="ECO:0007669"/>
    <property type="project" value="TreeGrafter"/>
</dbReference>
<evidence type="ECO:0000259" key="7">
    <source>
        <dbReference type="PROSITE" id="PS51323"/>
    </source>
</evidence>
<dbReference type="SUPFAM" id="SSF57184">
    <property type="entry name" value="Growth factor receptor domain"/>
    <property type="match status" value="1"/>
</dbReference>
<dbReference type="SMART" id="SM00121">
    <property type="entry name" value="IB"/>
    <property type="match status" value="1"/>
</dbReference>
<evidence type="ECO:0000313" key="10">
    <source>
        <dbReference type="Proteomes" id="UP001292094"/>
    </source>
</evidence>
<dbReference type="Gene3D" id="3.30.60.30">
    <property type="match status" value="1"/>
</dbReference>
<dbReference type="InterPro" id="IPR003598">
    <property type="entry name" value="Ig_sub2"/>
</dbReference>
<evidence type="ECO:0000259" key="8">
    <source>
        <dbReference type="PROSITE" id="PS51465"/>
    </source>
</evidence>
<dbReference type="SUPFAM" id="SSF48726">
    <property type="entry name" value="Immunoglobulin"/>
    <property type="match status" value="1"/>
</dbReference>
<dbReference type="InterPro" id="IPR002350">
    <property type="entry name" value="Kazal_dom"/>
</dbReference>
<dbReference type="InterPro" id="IPR000867">
    <property type="entry name" value="IGFBP-like"/>
</dbReference>
<dbReference type="GO" id="GO:0005576">
    <property type="term" value="C:extracellular region"/>
    <property type="evidence" value="ECO:0007669"/>
    <property type="project" value="UniProtKB-SubCell"/>
</dbReference>
<dbReference type="Gene3D" id="2.60.40.10">
    <property type="entry name" value="Immunoglobulins"/>
    <property type="match status" value="1"/>
</dbReference>
<organism evidence="9 10">
    <name type="scientific">Petrolisthes manimaculis</name>
    <dbReference type="NCBI Taxonomy" id="1843537"/>
    <lineage>
        <taxon>Eukaryota</taxon>
        <taxon>Metazoa</taxon>
        <taxon>Ecdysozoa</taxon>
        <taxon>Arthropoda</taxon>
        <taxon>Crustacea</taxon>
        <taxon>Multicrustacea</taxon>
        <taxon>Malacostraca</taxon>
        <taxon>Eumalacostraca</taxon>
        <taxon>Eucarida</taxon>
        <taxon>Decapoda</taxon>
        <taxon>Pleocyemata</taxon>
        <taxon>Anomura</taxon>
        <taxon>Galatheoidea</taxon>
        <taxon>Porcellanidae</taxon>
        <taxon>Petrolisthes</taxon>
    </lineage>
</organism>
<dbReference type="InterPro" id="IPR013783">
    <property type="entry name" value="Ig-like_fold"/>
</dbReference>
<dbReference type="GO" id="GO:0005520">
    <property type="term" value="F:insulin-like growth factor binding"/>
    <property type="evidence" value="ECO:0007669"/>
    <property type="project" value="InterPro"/>
</dbReference>
<feature type="domain" description="IGFBP N-terminal" evidence="7">
    <location>
        <begin position="97"/>
        <end position="173"/>
    </location>
</feature>
<keyword evidence="5" id="KW-0393">Immunoglobulin domain</keyword>
<dbReference type="Gene3D" id="4.10.40.20">
    <property type="match status" value="1"/>
</dbReference>
<protein>
    <recommendedName>
        <fullName evidence="11">IGFBP-related protein 1</fullName>
    </recommendedName>
</protein>
<evidence type="ECO:0000256" key="3">
    <source>
        <dbReference type="ARBA" id="ARBA00022729"/>
    </source>
</evidence>
<dbReference type="CDD" id="cd00104">
    <property type="entry name" value="KAZAL_FS"/>
    <property type="match status" value="1"/>
</dbReference>
<accession>A0AAE1NP65</accession>
<comment type="caution">
    <text evidence="9">The sequence shown here is derived from an EMBL/GenBank/DDBJ whole genome shotgun (WGS) entry which is preliminary data.</text>
</comment>
<dbReference type="PANTHER" id="PTHR14186:SF19">
    <property type="entry name" value="INSULIN-LIKE GROWTH FACTOR-BINDING PROTEIN 7"/>
    <property type="match status" value="1"/>
</dbReference>
<reference evidence="9" key="1">
    <citation type="submission" date="2023-11" db="EMBL/GenBank/DDBJ databases">
        <title>Genome assemblies of two species of porcelain crab, Petrolisthes cinctipes and Petrolisthes manimaculis (Anomura: Porcellanidae).</title>
        <authorList>
            <person name="Angst P."/>
        </authorList>
    </citation>
    <scope>NUCLEOTIDE SEQUENCE</scope>
    <source>
        <strain evidence="9">PB745_02</strain>
        <tissue evidence="9">Gill</tissue>
    </source>
</reference>
<dbReference type="Proteomes" id="UP001292094">
    <property type="component" value="Unassembled WGS sequence"/>
</dbReference>
<evidence type="ECO:0000256" key="2">
    <source>
        <dbReference type="ARBA" id="ARBA00022525"/>
    </source>
</evidence>
<dbReference type="PANTHER" id="PTHR14186">
    <property type="entry name" value="INSULIN-LIKE GROWTH FACTOR BINDING PROTEIN-RELATED"/>
    <property type="match status" value="1"/>
</dbReference>
<dbReference type="SUPFAM" id="SSF100895">
    <property type="entry name" value="Kazal-type serine protease inhibitors"/>
    <property type="match status" value="1"/>
</dbReference>